<dbReference type="InterPro" id="IPR047153">
    <property type="entry name" value="TRIM45/56/19-like"/>
</dbReference>
<evidence type="ECO:0000256" key="4">
    <source>
        <dbReference type="PROSITE-ProRule" id="PRU00024"/>
    </source>
</evidence>
<dbReference type="InterPro" id="IPR000315">
    <property type="entry name" value="Znf_B-box"/>
</dbReference>
<comment type="caution">
    <text evidence="9">The sequence shown here is derived from an EMBL/GenBank/DDBJ whole genome shotgun (WGS) entry which is preliminary data.</text>
</comment>
<dbReference type="PANTHER" id="PTHR25462">
    <property type="entry name" value="BONUS, ISOFORM C-RELATED"/>
    <property type="match status" value="1"/>
</dbReference>
<proteinExistence type="predicted"/>
<dbReference type="SUPFAM" id="SSF57850">
    <property type="entry name" value="RING/U-box"/>
    <property type="match status" value="1"/>
</dbReference>
<dbReference type="PROSITE" id="PS50089">
    <property type="entry name" value="ZF_RING_2"/>
    <property type="match status" value="1"/>
</dbReference>
<dbReference type="GO" id="GO:0008270">
    <property type="term" value="F:zinc ion binding"/>
    <property type="evidence" value="ECO:0007669"/>
    <property type="project" value="UniProtKB-KW"/>
</dbReference>
<evidence type="ECO:0000256" key="3">
    <source>
        <dbReference type="ARBA" id="ARBA00022833"/>
    </source>
</evidence>
<dbReference type="PROSITE" id="PS50119">
    <property type="entry name" value="ZF_BBOX"/>
    <property type="match status" value="1"/>
</dbReference>
<dbReference type="InterPro" id="IPR001841">
    <property type="entry name" value="Znf_RING"/>
</dbReference>
<dbReference type="Proteomes" id="UP001186944">
    <property type="component" value="Unassembled WGS sequence"/>
</dbReference>
<dbReference type="InterPro" id="IPR017907">
    <property type="entry name" value="Znf_RING_CS"/>
</dbReference>
<dbReference type="InterPro" id="IPR013083">
    <property type="entry name" value="Znf_RING/FYVE/PHD"/>
</dbReference>
<dbReference type="Gene3D" id="3.30.160.60">
    <property type="entry name" value="Classic Zinc Finger"/>
    <property type="match status" value="1"/>
</dbReference>
<evidence type="ECO:0000259" key="7">
    <source>
        <dbReference type="PROSITE" id="PS50089"/>
    </source>
</evidence>
<evidence type="ECO:0000256" key="5">
    <source>
        <dbReference type="SAM" id="Coils"/>
    </source>
</evidence>
<keyword evidence="3" id="KW-0862">Zinc</keyword>
<keyword evidence="10" id="KW-1185">Reference proteome</keyword>
<dbReference type="InterPro" id="IPR011042">
    <property type="entry name" value="6-blade_b-propeller_TolB-like"/>
</dbReference>
<accession>A0AA89BLT4</accession>
<dbReference type="GO" id="GO:0061630">
    <property type="term" value="F:ubiquitin protein ligase activity"/>
    <property type="evidence" value="ECO:0007669"/>
    <property type="project" value="TreeGrafter"/>
</dbReference>
<feature type="coiled-coil region" evidence="5">
    <location>
        <begin position="255"/>
        <end position="296"/>
    </location>
</feature>
<gene>
    <name evidence="9" type="ORF">FSP39_004715</name>
</gene>
<keyword evidence="2 4" id="KW-0863">Zinc-finger</keyword>
<evidence type="ECO:0000256" key="6">
    <source>
        <dbReference type="SAM" id="MobiDB-lite"/>
    </source>
</evidence>
<organism evidence="9 10">
    <name type="scientific">Pinctada imbricata</name>
    <name type="common">Atlantic pearl-oyster</name>
    <name type="synonym">Pinctada martensii</name>
    <dbReference type="NCBI Taxonomy" id="66713"/>
    <lineage>
        <taxon>Eukaryota</taxon>
        <taxon>Metazoa</taxon>
        <taxon>Spiralia</taxon>
        <taxon>Lophotrochozoa</taxon>
        <taxon>Mollusca</taxon>
        <taxon>Bivalvia</taxon>
        <taxon>Autobranchia</taxon>
        <taxon>Pteriomorphia</taxon>
        <taxon>Pterioida</taxon>
        <taxon>Pterioidea</taxon>
        <taxon>Pteriidae</taxon>
        <taxon>Pinctada</taxon>
    </lineage>
</organism>
<dbReference type="SUPFAM" id="SSF63825">
    <property type="entry name" value="YWTD domain"/>
    <property type="match status" value="1"/>
</dbReference>
<dbReference type="Gene3D" id="3.30.40.10">
    <property type="entry name" value="Zinc/RING finger domain, C3HC4 (zinc finger)"/>
    <property type="match status" value="1"/>
</dbReference>
<dbReference type="PROSITE" id="PS00518">
    <property type="entry name" value="ZF_RING_1"/>
    <property type="match status" value="1"/>
</dbReference>
<sequence length="699" mass="78350">MSGKMTPAPTPGPGSRMSRPSTTMTNDPDAVDQELMMCKICNKELSSPKHFPCLHTFCEPCIMKHAQALREQDSGAQIRCPLCSIPASTSVEADVATIVNKMPVNSLLNGHVVAKQLRTKKCKPCDRNSNASAKKTPATSWCCECNEAMCDACVNTHNSMQLSNNHHVVGIQDAISNPKLTERKLKCVDHPRDDVVKFCMEHQQACCNRCKTSVHSSCSSFLPLDRAVDVMRKKQELPVLVAQLDTMASNTQKIVAERQETLNALDNQKTEQENQIKALREKVNAHLDELERSVREDFDIKHQQEVSQVNQDLEIFAQKGQTVEYYKQLLDSATRNVPPVTVLIEGAKVRQQCQILEEGLQHRAGKIIKPEYELKESDLISAMHSLGSVETRHIPLHSDKPIENIRKQHNSMVKAVVERRSNFLALKYQSSFITGGKMLGRNLLLVDHKGREVRGYSEDGIRKDSHVCQMYGNPWDVAILPPGKRGRQLMVVTIPSNNALQLIESGKRMTVLDRGGHYTTSKKCYGVEYLSGNILVACLDNIEVWEIDEDLRLNFFNLMRTEGTKVKYLCAADSNRLYYSDSDFKGGLYCVTSDGNTIFKYSHKHLRVPMGIAVDERGNVYVTGNHSNNIHQVSPEGALIQIITPDDEGFRKPIILVNDADKLYVSYENHIITHIYPSTATPRDQAASEDRISVPSIPT</sequence>
<keyword evidence="5" id="KW-0175">Coiled coil</keyword>
<evidence type="ECO:0000259" key="8">
    <source>
        <dbReference type="PROSITE" id="PS50119"/>
    </source>
</evidence>
<evidence type="ECO:0000256" key="2">
    <source>
        <dbReference type="ARBA" id="ARBA00022771"/>
    </source>
</evidence>
<feature type="domain" description="B box-type" evidence="8">
    <location>
        <begin position="120"/>
        <end position="171"/>
    </location>
</feature>
<dbReference type="SMART" id="SM00184">
    <property type="entry name" value="RING"/>
    <property type="match status" value="1"/>
</dbReference>
<name>A0AA89BLT4_PINIB</name>
<dbReference type="Pfam" id="PF00097">
    <property type="entry name" value="zf-C3HC4"/>
    <property type="match status" value="1"/>
</dbReference>
<evidence type="ECO:0000313" key="9">
    <source>
        <dbReference type="EMBL" id="KAK3087327.1"/>
    </source>
</evidence>
<dbReference type="PANTHER" id="PTHR25462:SF296">
    <property type="entry name" value="MEIOTIC P26, ISOFORM F"/>
    <property type="match status" value="1"/>
</dbReference>
<feature type="region of interest" description="Disordered" evidence="6">
    <location>
        <begin position="1"/>
        <end position="28"/>
    </location>
</feature>
<dbReference type="InterPro" id="IPR018957">
    <property type="entry name" value="Znf_C3HC4_RING-type"/>
</dbReference>
<dbReference type="EMBL" id="VSWD01000011">
    <property type="protein sequence ID" value="KAK3087327.1"/>
    <property type="molecule type" value="Genomic_DNA"/>
</dbReference>
<feature type="domain" description="RING-type" evidence="7">
    <location>
        <begin position="38"/>
        <end position="84"/>
    </location>
</feature>
<reference evidence="9" key="1">
    <citation type="submission" date="2019-08" db="EMBL/GenBank/DDBJ databases">
        <title>The improved chromosome-level genome for the pearl oyster Pinctada fucata martensii using PacBio sequencing and Hi-C.</title>
        <authorList>
            <person name="Zheng Z."/>
        </authorList>
    </citation>
    <scope>NUCLEOTIDE SEQUENCE</scope>
    <source>
        <strain evidence="9">ZZ-2019</strain>
        <tissue evidence="9">Adductor muscle</tissue>
    </source>
</reference>
<protein>
    <submittedName>
        <fullName evidence="9">Uncharacterized protein</fullName>
    </submittedName>
</protein>
<evidence type="ECO:0000256" key="1">
    <source>
        <dbReference type="ARBA" id="ARBA00022723"/>
    </source>
</evidence>
<keyword evidence="1" id="KW-0479">Metal-binding</keyword>
<dbReference type="AlphaFoldDB" id="A0AA89BLT4"/>
<dbReference type="Gene3D" id="2.120.10.30">
    <property type="entry name" value="TolB, C-terminal domain"/>
    <property type="match status" value="1"/>
</dbReference>
<evidence type="ECO:0000313" key="10">
    <source>
        <dbReference type="Proteomes" id="UP001186944"/>
    </source>
</evidence>